<protein>
    <submittedName>
        <fullName evidence="1">2-keto-3-deoxy-galactonokinase</fullName>
    </submittedName>
</protein>
<dbReference type="GO" id="GO:0034194">
    <property type="term" value="P:D-galactonate catabolic process"/>
    <property type="evidence" value="ECO:0007669"/>
    <property type="project" value="InterPro"/>
</dbReference>
<organism evidence="1 2">
    <name type="scientific">Celeribacter baekdonensis</name>
    <dbReference type="NCBI Taxonomy" id="875171"/>
    <lineage>
        <taxon>Bacteria</taxon>
        <taxon>Pseudomonadati</taxon>
        <taxon>Pseudomonadota</taxon>
        <taxon>Alphaproteobacteria</taxon>
        <taxon>Rhodobacterales</taxon>
        <taxon>Roseobacteraceae</taxon>
        <taxon>Celeribacter</taxon>
    </lineage>
</organism>
<dbReference type="InterPro" id="IPR042258">
    <property type="entry name" value="DGOK_N"/>
</dbReference>
<name>A0A2R4M785_9RHOB</name>
<dbReference type="GO" id="GO:0008671">
    <property type="term" value="F:2-dehydro-3-deoxygalactonokinase activity"/>
    <property type="evidence" value="ECO:0007669"/>
    <property type="project" value="InterPro"/>
</dbReference>
<dbReference type="Gene3D" id="3.30.420.300">
    <property type="entry name" value="2-keto-3-deoxy-galactonokinase, substrate binding domain"/>
    <property type="match status" value="1"/>
</dbReference>
<proteinExistence type="predicted"/>
<dbReference type="InterPro" id="IPR007729">
    <property type="entry name" value="DGOK"/>
</dbReference>
<reference evidence="1 2" key="1">
    <citation type="submission" date="2018-03" db="EMBL/GenBank/DDBJ databases">
        <title>The Complete Genome of Celeribacter baekdonensis strain LH4, a Thiosulfate-Oxidizing Alphaproteobacterium Isolated from Gulf of Mexico Continental Slope Sediments.</title>
        <authorList>
            <person name="Flood B.E."/>
            <person name="Bailey J.V."/>
            <person name="Leprich D."/>
        </authorList>
    </citation>
    <scope>NUCLEOTIDE SEQUENCE [LARGE SCALE GENOMIC DNA]</scope>
    <source>
        <strain evidence="1 2">LH4</strain>
    </source>
</reference>
<sequence>MGKSIGMTMGMTMTTPDWIAVDWTARDLTVWGMDAKGSVLAEAKAEAPTDTAGFDAALGAVLQGWATPTNTPIVAAGRFAHAPRAVPCLAMPEHFSATSPLYFPALSQEEPRHVTLGMEAAIAGFVALTPKFDGVLCLPGARMTVWAHISAEEVVSFRSVATGVMMTGLAQQSGYEAFLSGEALDDTVFTDAVSDAMSRPEQFSYRIASLEAEAYLGTLLPARARATALGLLIGAELAATRPYWLGQPIALIGDADLCATYGMALNAQYAMHTVYDRTDMVQAGLYAAFRTAFE</sequence>
<dbReference type="KEGG" id="cbak:DA792_19225"/>
<accession>A0A2R4M785</accession>
<evidence type="ECO:0000313" key="1">
    <source>
        <dbReference type="EMBL" id="AVW92957.1"/>
    </source>
</evidence>
<dbReference type="AlphaFoldDB" id="A0A2R4M785"/>
<gene>
    <name evidence="1" type="ORF">DA792_19225</name>
</gene>
<keyword evidence="1" id="KW-0418">Kinase</keyword>
<dbReference type="InterPro" id="IPR042257">
    <property type="entry name" value="DGOK_C"/>
</dbReference>
<dbReference type="Proteomes" id="UP000241447">
    <property type="component" value="Chromosome"/>
</dbReference>
<evidence type="ECO:0000313" key="2">
    <source>
        <dbReference type="Proteomes" id="UP000241447"/>
    </source>
</evidence>
<dbReference type="Gene3D" id="3.30.420.310">
    <property type="entry name" value="2-keto-3-deoxy-galactonokinase, C-terminal domain"/>
    <property type="match status" value="1"/>
</dbReference>
<keyword evidence="1" id="KW-0808">Transferase</keyword>
<dbReference type="EMBL" id="CP028475">
    <property type="protein sequence ID" value="AVW92957.1"/>
    <property type="molecule type" value="Genomic_DNA"/>
</dbReference>
<dbReference type="Pfam" id="PF05035">
    <property type="entry name" value="DGOK"/>
    <property type="match status" value="1"/>
</dbReference>